<feature type="transmembrane region" description="Helical" evidence="7">
    <location>
        <begin position="515"/>
        <end position="534"/>
    </location>
</feature>
<dbReference type="PROSITE" id="PS50011">
    <property type="entry name" value="PROTEIN_KINASE_DOM"/>
    <property type="match status" value="1"/>
</dbReference>
<dbReference type="RefSeq" id="WP_192753777.1">
    <property type="nucleotide sequence ID" value="NZ_BAABJL010000095.1"/>
</dbReference>
<feature type="transmembrane region" description="Helical" evidence="7">
    <location>
        <begin position="555"/>
        <end position="576"/>
    </location>
</feature>
<dbReference type="SUPFAM" id="SSF56112">
    <property type="entry name" value="Protein kinase-like (PK-like)"/>
    <property type="match status" value="1"/>
</dbReference>
<reference evidence="9" key="1">
    <citation type="submission" date="2020-10" db="EMBL/GenBank/DDBJ databases">
        <title>Sequencing the genomes of 1000 actinobacteria strains.</title>
        <authorList>
            <person name="Klenk H.-P."/>
        </authorList>
    </citation>
    <scope>NUCLEOTIDE SEQUENCE</scope>
    <source>
        <strain evidence="9">DSM 45354</strain>
    </source>
</reference>
<dbReference type="AlphaFoldDB" id="A0A927N0K4"/>
<evidence type="ECO:0000256" key="3">
    <source>
        <dbReference type="ARBA" id="ARBA00022777"/>
    </source>
</evidence>
<keyword evidence="1" id="KW-0808">Transferase</keyword>
<dbReference type="PANTHER" id="PTHR43289">
    <property type="entry name" value="MITOGEN-ACTIVATED PROTEIN KINASE KINASE KINASE 20-RELATED"/>
    <property type="match status" value="1"/>
</dbReference>
<name>A0A927N0K4_9ACTN</name>
<dbReference type="PANTHER" id="PTHR43289:SF34">
    <property type="entry name" value="SERINE_THREONINE-PROTEIN KINASE YBDM-RELATED"/>
    <property type="match status" value="1"/>
</dbReference>
<dbReference type="SMART" id="SM00220">
    <property type="entry name" value="S_TKc"/>
    <property type="match status" value="1"/>
</dbReference>
<dbReference type="InterPro" id="IPR000719">
    <property type="entry name" value="Prot_kinase_dom"/>
</dbReference>
<dbReference type="Gene3D" id="1.10.510.10">
    <property type="entry name" value="Transferase(Phosphotransferase) domain 1"/>
    <property type="match status" value="1"/>
</dbReference>
<feature type="compositionally biased region" description="Low complexity" evidence="6">
    <location>
        <begin position="394"/>
        <end position="403"/>
    </location>
</feature>
<evidence type="ECO:0000256" key="4">
    <source>
        <dbReference type="ARBA" id="ARBA00022840"/>
    </source>
</evidence>
<accession>A0A927N0K4</accession>
<dbReference type="GO" id="GO:0004674">
    <property type="term" value="F:protein serine/threonine kinase activity"/>
    <property type="evidence" value="ECO:0007669"/>
    <property type="project" value="TreeGrafter"/>
</dbReference>
<keyword evidence="10" id="KW-1185">Reference proteome</keyword>
<feature type="region of interest" description="Disordered" evidence="6">
    <location>
        <begin position="377"/>
        <end position="403"/>
    </location>
</feature>
<sequence length="598" mass="63369">MQGDLAENAATVELTRLGGYVLRERIGEGGMGVVHRATDVRGRVVAVKVLRPHVAGDAESRARFAREARVLARVRGRHIAQVLDTDVAAAMPYLVTEFVDGPPLYEVVEDEGPLEGPDLADLAGDLADALCSIHGAGVVHRDLKPGNVLIEDGIAVVIDFGIAQIADDTRMTMPGMVYGTPGYVAPEILSGAEITPAADVHAWAATVTYAATGRAPFGKGPLEAVAYRVLHDEPDLSGCPPWLAPVLARCFAKDPGARPTAPHLLRWLETGEEPPPVAGGTRPSGASAEPAEEEATGWFGAGAPRPASRPPAADPYPTEVRDDAEDGYPTETYGRSAEDAYPTETYGRAAETYPYEHAAHAYDETVADGRYDADHRAGPVDPAPTRVEESPEEQATVPAQPAVAPRTSHRLVTALAFGVLGTLAAVLPAGAAIGLVGWLLLARTVDRSAEFVEGRRAQRGRRRTDGVVATLALPWHLLRSTVVTALTLPIAAVGAGLLVAIVALFFYVGGISPRWDIMCGAAGLAMALLAWWGVRGQAVQQGTERVLHRVVGRRRWVAVGAGAALAVFLLLLVTIATGEPVYWWPSQGQPLPRFDWAS</sequence>
<dbReference type="PROSITE" id="PS00108">
    <property type="entry name" value="PROTEIN_KINASE_ST"/>
    <property type="match status" value="1"/>
</dbReference>
<dbReference type="InterPro" id="IPR017441">
    <property type="entry name" value="Protein_kinase_ATP_BS"/>
</dbReference>
<dbReference type="InterPro" id="IPR011009">
    <property type="entry name" value="Kinase-like_dom_sf"/>
</dbReference>
<feature type="region of interest" description="Disordered" evidence="6">
    <location>
        <begin position="270"/>
        <end position="335"/>
    </location>
</feature>
<feature type="binding site" evidence="5">
    <location>
        <position position="48"/>
    </location>
    <ligand>
        <name>ATP</name>
        <dbReference type="ChEBI" id="CHEBI:30616"/>
    </ligand>
</feature>
<keyword evidence="7" id="KW-0812">Transmembrane</keyword>
<feature type="transmembrane region" description="Helical" evidence="7">
    <location>
        <begin position="482"/>
        <end position="509"/>
    </location>
</feature>
<evidence type="ECO:0000313" key="9">
    <source>
        <dbReference type="EMBL" id="MBE1610400.1"/>
    </source>
</evidence>
<dbReference type="PROSITE" id="PS00107">
    <property type="entry name" value="PROTEIN_KINASE_ATP"/>
    <property type="match status" value="1"/>
</dbReference>
<evidence type="ECO:0000256" key="1">
    <source>
        <dbReference type="ARBA" id="ARBA00022679"/>
    </source>
</evidence>
<proteinExistence type="predicted"/>
<organism evidence="9 10">
    <name type="scientific">Actinopolymorpha pittospori</name>
    <dbReference type="NCBI Taxonomy" id="648752"/>
    <lineage>
        <taxon>Bacteria</taxon>
        <taxon>Bacillati</taxon>
        <taxon>Actinomycetota</taxon>
        <taxon>Actinomycetes</taxon>
        <taxon>Propionibacteriales</taxon>
        <taxon>Actinopolymorphaceae</taxon>
        <taxon>Actinopolymorpha</taxon>
    </lineage>
</organism>
<evidence type="ECO:0000259" key="8">
    <source>
        <dbReference type="PROSITE" id="PS50011"/>
    </source>
</evidence>
<evidence type="ECO:0000256" key="5">
    <source>
        <dbReference type="PROSITE-ProRule" id="PRU10141"/>
    </source>
</evidence>
<keyword evidence="7" id="KW-0472">Membrane</keyword>
<feature type="domain" description="Protein kinase" evidence="8">
    <location>
        <begin position="20"/>
        <end position="277"/>
    </location>
</feature>
<keyword evidence="2 5" id="KW-0547">Nucleotide-binding</keyword>
<evidence type="ECO:0000256" key="2">
    <source>
        <dbReference type="ARBA" id="ARBA00022741"/>
    </source>
</evidence>
<comment type="caution">
    <text evidence="9">The sequence shown here is derived from an EMBL/GenBank/DDBJ whole genome shotgun (WGS) entry which is preliminary data.</text>
</comment>
<dbReference type="Pfam" id="PF00069">
    <property type="entry name" value="Pkinase"/>
    <property type="match status" value="1"/>
</dbReference>
<dbReference type="Gene3D" id="3.30.200.20">
    <property type="entry name" value="Phosphorylase Kinase, domain 1"/>
    <property type="match status" value="1"/>
</dbReference>
<keyword evidence="7" id="KW-1133">Transmembrane helix</keyword>
<evidence type="ECO:0000256" key="6">
    <source>
        <dbReference type="SAM" id="MobiDB-lite"/>
    </source>
</evidence>
<dbReference type="GO" id="GO:0005524">
    <property type="term" value="F:ATP binding"/>
    <property type="evidence" value="ECO:0007669"/>
    <property type="project" value="UniProtKB-UniRule"/>
</dbReference>
<gene>
    <name evidence="9" type="ORF">HEB94_007248</name>
</gene>
<keyword evidence="3 9" id="KW-0418">Kinase</keyword>
<keyword evidence="4 5" id="KW-0067">ATP-binding</keyword>
<protein>
    <submittedName>
        <fullName evidence="9">Ser/Thr protein kinase</fullName>
    </submittedName>
</protein>
<dbReference type="Proteomes" id="UP000638648">
    <property type="component" value="Unassembled WGS sequence"/>
</dbReference>
<dbReference type="EMBL" id="JADBEM010000001">
    <property type="protein sequence ID" value="MBE1610400.1"/>
    <property type="molecule type" value="Genomic_DNA"/>
</dbReference>
<evidence type="ECO:0000313" key="10">
    <source>
        <dbReference type="Proteomes" id="UP000638648"/>
    </source>
</evidence>
<dbReference type="CDD" id="cd14014">
    <property type="entry name" value="STKc_PknB_like"/>
    <property type="match status" value="1"/>
</dbReference>
<feature type="transmembrane region" description="Helical" evidence="7">
    <location>
        <begin position="415"/>
        <end position="441"/>
    </location>
</feature>
<evidence type="ECO:0000256" key="7">
    <source>
        <dbReference type="SAM" id="Phobius"/>
    </source>
</evidence>
<dbReference type="InterPro" id="IPR008271">
    <property type="entry name" value="Ser/Thr_kinase_AS"/>
</dbReference>